<feature type="transmembrane region" description="Helical" evidence="2">
    <location>
        <begin position="229"/>
        <end position="248"/>
    </location>
</feature>
<keyword evidence="2" id="KW-1133">Transmembrane helix</keyword>
<evidence type="ECO:0000256" key="2">
    <source>
        <dbReference type="SAM" id="Phobius"/>
    </source>
</evidence>
<feature type="compositionally biased region" description="Pro residues" evidence="1">
    <location>
        <begin position="209"/>
        <end position="220"/>
    </location>
</feature>
<dbReference type="InterPro" id="IPR007168">
    <property type="entry name" value="Phageshock_PspC_N"/>
</dbReference>
<keyword evidence="2" id="KW-0472">Membrane</keyword>
<dbReference type="Proteomes" id="UP001163203">
    <property type="component" value="Chromosome"/>
</dbReference>
<evidence type="ECO:0000256" key="1">
    <source>
        <dbReference type="SAM" id="MobiDB-lite"/>
    </source>
</evidence>
<keyword evidence="2" id="KW-0812">Transmembrane</keyword>
<evidence type="ECO:0000259" key="3">
    <source>
        <dbReference type="Pfam" id="PF04024"/>
    </source>
</evidence>
<gene>
    <name evidence="4" type="ORF">ORV05_29820</name>
</gene>
<feature type="domain" description="Phage shock protein PspC N-terminal" evidence="3">
    <location>
        <begin position="27"/>
        <end position="82"/>
    </location>
</feature>
<keyword evidence="5" id="KW-1185">Reference proteome</keyword>
<feature type="transmembrane region" description="Helical" evidence="2">
    <location>
        <begin position="260"/>
        <end position="278"/>
    </location>
</feature>
<evidence type="ECO:0000313" key="5">
    <source>
        <dbReference type="Proteomes" id="UP001163203"/>
    </source>
</evidence>
<feature type="transmembrane region" description="Helical" evidence="2">
    <location>
        <begin position="125"/>
        <end position="144"/>
    </location>
</feature>
<accession>A0ABY7AZF5</accession>
<organism evidence="4 5">
    <name type="scientific">Amycolatopsis cynarae</name>
    <dbReference type="NCBI Taxonomy" id="2995223"/>
    <lineage>
        <taxon>Bacteria</taxon>
        <taxon>Bacillati</taxon>
        <taxon>Actinomycetota</taxon>
        <taxon>Actinomycetes</taxon>
        <taxon>Pseudonocardiales</taxon>
        <taxon>Pseudonocardiaceae</taxon>
        <taxon>Amycolatopsis</taxon>
    </lineage>
</organism>
<sequence>MSGAADESKPTGLGGFEETLKDFWVSRPRRPEHGRKIAGVAAAIGNRYGIDPVIVRVALASATLFGGIGLSLYLLGWLFFPGEHDEVSPAEALLGRGHSSMPKGLTVALGLAFFPISTWAFSQEWFRGGGMIGFALLLIALYLLHRSRGHEHRPVAPVKTTASPEFSASFSMATGATATETASGTPSGHATGWDPLGAPPLAWDLPDPQTAPTPPPPPRARAPRRRSKVGITTFGIALLVAGAGVALGSSHHPWFSGQHVIGLVLGVLGVGLVAGGLVGGGRGLIGLAVPLSIAGIVLTAVPVEDFTGGFGNLTEIPRTAAEVQPVYQHTAGDVEIDLTRLPADVPVSTIVRNGAGQTMIIVPRTADVRYTCEIQAGNADCLGTETDGVARPAITGFDTGTDGPGGLQLTLHVKQGGGNLEVRRG</sequence>
<evidence type="ECO:0000313" key="4">
    <source>
        <dbReference type="EMBL" id="WAL65075.1"/>
    </source>
</evidence>
<protein>
    <submittedName>
        <fullName evidence="4">PspC domain-containing protein</fullName>
    </submittedName>
</protein>
<dbReference type="EMBL" id="CP113836">
    <property type="protein sequence ID" value="WAL65075.1"/>
    <property type="molecule type" value="Genomic_DNA"/>
</dbReference>
<feature type="transmembrane region" description="Helical" evidence="2">
    <location>
        <begin position="285"/>
        <end position="303"/>
    </location>
</feature>
<name>A0ABY7AZF5_9PSEU</name>
<feature type="region of interest" description="Disordered" evidence="1">
    <location>
        <begin position="201"/>
        <end position="226"/>
    </location>
</feature>
<reference evidence="4" key="1">
    <citation type="submission" date="2022-11" db="EMBL/GenBank/DDBJ databases">
        <authorList>
            <person name="Mo P."/>
        </authorList>
    </citation>
    <scope>NUCLEOTIDE SEQUENCE</scope>
    <source>
        <strain evidence="4">HUAS 11-8</strain>
    </source>
</reference>
<dbReference type="RefSeq" id="WP_268755284.1">
    <property type="nucleotide sequence ID" value="NZ_CP113836.1"/>
</dbReference>
<feature type="transmembrane region" description="Helical" evidence="2">
    <location>
        <begin position="57"/>
        <end position="80"/>
    </location>
</feature>
<proteinExistence type="predicted"/>
<dbReference type="Pfam" id="PF04024">
    <property type="entry name" value="PspC"/>
    <property type="match status" value="1"/>
</dbReference>